<evidence type="ECO:0000313" key="6">
    <source>
        <dbReference type="EMBL" id="WXB08265.1"/>
    </source>
</evidence>
<evidence type="ECO:0000256" key="5">
    <source>
        <dbReference type="ARBA" id="ARBA00022840"/>
    </source>
</evidence>
<dbReference type="HAMAP" id="MF_01883">
    <property type="entry name" value="MdcB"/>
    <property type="match status" value="1"/>
</dbReference>
<organism evidence="6 7">
    <name type="scientific">Pendulispora rubella</name>
    <dbReference type="NCBI Taxonomy" id="2741070"/>
    <lineage>
        <taxon>Bacteria</taxon>
        <taxon>Pseudomonadati</taxon>
        <taxon>Myxococcota</taxon>
        <taxon>Myxococcia</taxon>
        <taxon>Myxococcales</taxon>
        <taxon>Sorangiineae</taxon>
        <taxon>Pendulisporaceae</taxon>
        <taxon>Pendulispora</taxon>
    </lineage>
</organism>
<proteinExistence type="inferred from homology"/>
<dbReference type="GO" id="GO:0016757">
    <property type="term" value="F:glycosyltransferase activity"/>
    <property type="evidence" value="ECO:0007669"/>
    <property type="project" value="UniProtKB-KW"/>
</dbReference>
<evidence type="ECO:0000256" key="3">
    <source>
        <dbReference type="ARBA" id="ARBA00022679"/>
    </source>
</evidence>
<dbReference type="PANTHER" id="PTHR30201">
    <property type="entry name" value="TRIPHOSPHORIBOSYL-DEPHOSPHO-COA SYNTHASE"/>
    <property type="match status" value="1"/>
</dbReference>
<keyword evidence="7" id="KW-1185">Reference proteome</keyword>
<sequence length="271" mass="28178">MEPLARFAVQALMDEATLTPKPALVDARSSGVHRDLDLPRMLRSAASLRPTFDALAREASGQAPSQRLRERLAHIGRCGEESMLAATGGSNSHRGAIWIVGLLVAGAAMRGPAAGANGIADTAAAVARFPDRLAPHRSSNGTRACARFGVAGARGEARDGFPHAVRIGLPALGAARGRGMPEANARLDALMAIMAHIDDTCLLHRGGQRALDTAKAGARRVLDGGGTSRPEGQRALRALDAELVALQASPGGAADMLAATLFLDRCTAWKH</sequence>
<dbReference type="EMBL" id="CP089983">
    <property type="protein sequence ID" value="WXB08265.1"/>
    <property type="molecule type" value="Genomic_DNA"/>
</dbReference>
<accession>A0ABZ2LGK0</accession>
<keyword evidence="3 6" id="KW-0808">Transferase</keyword>
<dbReference type="InterPro" id="IPR002736">
    <property type="entry name" value="CitG"/>
</dbReference>
<dbReference type="PANTHER" id="PTHR30201:SF2">
    <property type="entry name" value="2-(5''-TRIPHOSPHORIBOSYL)-3'-DEPHOSPHOCOENZYME-A SYNTHASE"/>
    <property type="match status" value="1"/>
</dbReference>
<protein>
    <recommendedName>
        <fullName evidence="2">triphosphoribosyl-dephospho-CoA synthase</fullName>
        <ecNumber evidence="2">2.4.2.52</ecNumber>
    </recommendedName>
</protein>
<keyword evidence="4" id="KW-0547">Nucleotide-binding</keyword>
<name>A0ABZ2LGK0_9BACT</name>
<keyword evidence="5" id="KW-0067">ATP-binding</keyword>
<evidence type="ECO:0000313" key="7">
    <source>
        <dbReference type="Proteomes" id="UP001374803"/>
    </source>
</evidence>
<evidence type="ECO:0000256" key="1">
    <source>
        <dbReference type="ARBA" id="ARBA00001210"/>
    </source>
</evidence>
<evidence type="ECO:0000256" key="2">
    <source>
        <dbReference type="ARBA" id="ARBA00012074"/>
    </source>
</evidence>
<dbReference type="Proteomes" id="UP001374803">
    <property type="component" value="Chromosome"/>
</dbReference>
<keyword evidence="6" id="KW-0328">Glycosyltransferase</keyword>
<gene>
    <name evidence="6" type="ORF">LVJ94_13595</name>
</gene>
<reference evidence="6" key="1">
    <citation type="submission" date="2021-12" db="EMBL/GenBank/DDBJ databases">
        <title>Discovery of the Pendulisporaceae a myxobacterial family with distinct sporulation behavior and unique specialized metabolism.</title>
        <authorList>
            <person name="Garcia R."/>
            <person name="Popoff A."/>
            <person name="Bader C.D."/>
            <person name="Loehr J."/>
            <person name="Walesch S."/>
            <person name="Walt C."/>
            <person name="Boldt J."/>
            <person name="Bunk B."/>
            <person name="Haeckl F.J.F.P.J."/>
            <person name="Gunesch A.P."/>
            <person name="Birkelbach J."/>
            <person name="Nuebel U."/>
            <person name="Pietschmann T."/>
            <person name="Bach T."/>
            <person name="Mueller R."/>
        </authorList>
    </citation>
    <scope>NUCLEOTIDE SEQUENCE</scope>
    <source>
        <strain evidence="6">MSr11367</strain>
    </source>
</reference>
<dbReference type="EC" id="2.4.2.52" evidence="2"/>
<dbReference type="GO" id="GO:0046917">
    <property type="term" value="F:triphosphoribosyl-dephospho-CoA synthase activity"/>
    <property type="evidence" value="ECO:0007669"/>
    <property type="project" value="UniProtKB-EC"/>
</dbReference>
<evidence type="ECO:0000256" key="4">
    <source>
        <dbReference type="ARBA" id="ARBA00022741"/>
    </source>
</evidence>
<dbReference type="NCBIfam" id="NF002315">
    <property type="entry name" value="PRK01237.1"/>
    <property type="match status" value="1"/>
</dbReference>
<dbReference type="NCBIfam" id="TIGR03132">
    <property type="entry name" value="malonate_mdcB"/>
    <property type="match status" value="1"/>
</dbReference>
<comment type="catalytic activity">
    <reaction evidence="1">
        <text>3'-dephospho-CoA + ATP = 2'-(5''-triphospho-alpha-D-ribosyl)-3'-dephospho-CoA + adenine</text>
        <dbReference type="Rhea" id="RHEA:15117"/>
        <dbReference type="ChEBI" id="CHEBI:16708"/>
        <dbReference type="ChEBI" id="CHEBI:30616"/>
        <dbReference type="ChEBI" id="CHEBI:57328"/>
        <dbReference type="ChEBI" id="CHEBI:61378"/>
        <dbReference type="EC" id="2.4.2.52"/>
    </reaction>
</comment>
<dbReference type="InterPro" id="IPR017555">
    <property type="entry name" value="TriPribosyl-deP-CoA_syn"/>
</dbReference>
<dbReference type="RefSeq" id="WP_394837940.1">
    <property type="nucleotide sequence ID" value="NZ_CP089929.1"/>
</dbReference>
<dbReference type="Pfam" id="PF01874">
    <property type="entry name" value="CitG"/>
    <property type="match status" value="1"/>
</dbReference>
<dbReference type="Gene3D" id="1.10.4200.10">
    <property type="entry name" value="Triphosphoribosyl-dephospho-CoA protein"/>
    <property type="match status" value="2"/>
</dbReference>